<dbReference type="Proteomes" id="UP000683360">
    <property type="component" value="Unassembled WGS sequence"/>
</dbReference>
<reference evidence="1" key="1">
    <citation type="submission" date="2021-03" db="EMBL/GenBank/DDBJ databases">
        <authorList>
            <person name="Bekaert M."/>
        </authorList>
    </citation>
    <scope>NUCLEOTIDE SEQUENCE</scope>
</reference>
<organism evidence="1 2">
    <name type="scientific">Mytilus edulis</name>
    <name type="common">Blue mussel</name>
    <dbReference type="NCBI Taxonomy" id="6550"/>
    <lineage>
        <taxon>Eukaryota</taxon>
        <taxon>Metazoa</taxon>
        <taxon>Spiralia</taxon>
        <taxon>Lophotrochozoa</taxon>
        <taxon>Mollusca</taxon>
        <taxon>Bivalvia</taxon>
        <taxon>Autobranchia</taxon>
        <taxon>Pteriomorphia</taxon>
        <taxon>Mytilida</taxon>
        <taxon>Mytiloidea</taxon>
        <taxon>Mytilidae</taxon>
        <taxon>Mytilinae</taxon>
        <taxon>Mytilus</taxon>
    </lineage>
</organism>
<dbReference type="EMBL" id="CAJPWZ010001770">
    <property type="protein sequence ID" value="CAG2222948.1"/>
    <property type="molecule type" value="Genomic_DNA"/>
</dbReference>
<name>A0A8S3SW45_MYTED</name>
<gene>
    <name evidence="1" type="ORF">MEDL_36265</name>
</gene>
<proteinExistence type="predicted"/>
<sequence>MNSIDWLYSNEDVSKCFIKSPGHVGHTISGFGVVKDIGNLMSLLEHLNICDIDTDKLKAVAQIRNTRFGHNYSAQILRWEKQECIDILLDILTFPSVCCHESAKSQICFLRQLRESNTALESLNNRPNLQIPISEARQLEKATQLTDSSRLQFHEKLQRFTQPFEYEKDNIIVYRNQSLRFLKCVFDRSVLLLLLVVVIYGIRNNSDIENGEGKNGIFF</sequence>
<protein>
    <submittedName>
        <fullName evidence="1">Uncharacterized protein</fullName>
    </submittedName>
</protein>
<evidence type="ECO:0000313" key="1">
    <source>
        <dbReference type="EMBL" id="CAG2222948.1"/>
    </source>
</evidence>
<dbReference type="AlphaFoldDB" id="A0A8S3SW45"/>
<keyword evidence="2" id="KW-1185">Reference proteome</keyword>
<evidence type="ECO:0000313" key="2">
    <source>
        <dbReference type="Proteomes" id="UP000683360"/>
    </source>
</evidence>
<accession>A0A8S3SW45</accession>
<comment type="caution">
    <text evidence="1">The sequence shown here is derived from an EMBL/GenBank/DDBJ whole genome shotgun (WGS) entry which is preliminary data.</text>
</comment>